<dbReference type="AlphaFoldDB" id="E0UL63"/>
<evidence type="ECO:0000313" key="3">
    <source>
        <dbReference type="Proteomes" id="UP000008206"/>
    </source>
</evidence>
<keyword evidence="1" id="KW-1133">Transmembrane helix</keyword>
<dbReference type="HOGENOM" id="CLU_192903_0_0_3"/>
<keyword evidence="1" id="KW-0812">Transmembrane</keyword>
<feature type="transmembrane region" description="Helical" evidence="1">
    <location>
        <begin position="37"/>
        <end position="57"/>
    </location>
</feature>
<keyword evidence="3" id="KW-1185">Reference proteome</keyword>
<geneLocation type="plasmid" evidence="2 3">
    <name>Cy782201</name>
</geneLocation>
<feature type="transmembrane region" description="Helical" evidence="1">
    <location>
        <begin position="12"/>
        <end position="31"/>
    </location>
</feature>
<reference evidence="3" key="1">
    <citation type="journal article" date="2011" name="MBio">
        <title>Novel metabolic attributes of the genus Cyanothece, comprising a group of unicellular nitrogen-fixing Cyanobacteria.</title>
        <authorList>
            <person name="Bandyopadhyay A."/>
            <person name="Elvitigala T."/>
            <person name="Welsh E."/>
            <person name="Stockel J."/>
            <person name="Liberton M."/>
            <person name="Min H."/>
            <person name="Sherman L.A."/>
            <person name="Pakrasi H.B."/>
        </authorList>
    </citation>
    <scope>NUCLEOTIDE SEQUENCE [LARGE SCALE GENOMIC DNA]</scope>
    <source>
        <strain evidence="3">PCC 7822</strain>
        <plasmid evidence="3">Cy782201</plasmid>
    </source>
</reference>
<dbReference type="OrthoDB" id="8244161at2"/>
<evidence type="ECO:0000313" key="2">
    <source>
        <dbReference type="EMBL" id="ADN17693.1"/>
    </source>
</evidence>
<gene>
    <name evidence="2" type="ordered locus">Cyan7822_5839</name>
</gene>
<dbReference type="RefSeq" id="WP_013334443.1">
    <property type="nucleotide sequence ID" value="NC_014533.1"/>
</dbReference>
<name>E0UL63_GLOV7</name>
<dbReference type="EMBL" id="CP002199">
    <property type="protein sequence ID" value="ADN17693.1"/>
    <property type="molecule type" value="Genomic_DNA"/>
</dbReference>
<sequence>MNSTHKSLRQQLRLIHILASAILGIYLYSPWHTSHTLRLAMTFAILPILTLTGLWMWQGHKITKWLKPQKTPSAVNNS</sequence>
<keyword evidence="2" id="KW-0614">Plasmid</keyword>
<evidence type="ECO:0000256" key="1">
    <source>
        <dbReference type="SAM" id="Phobius"/>
    </source>
</evidence>
<protein>
    <submittedName>
        <fullName evidence="2">Uncharacterized protein</fullName>
    </submittedName>
</protein>
<dbReference type="KEGG" id="cyj:Cyan7822_5839"/>
<accession>E0UL63</accession>
<proteinExistence type="predicted"/>
<dbReference type="Proteomes" id="UP000008206">
    <property type="component" value="Plasmid Cy782201"/>
</dbReference>
<keyword evidence="1" id="KW-0472">Membrane</keyword>
<organism evidence="2 3">
    <name type="scientific">Gloeothece verrucosa (strain PCC 7822)</name>
    <name type="common">Cyanothece sp. (strain PCC 7822)</name>
    <dbReference type="NCBI Taxonomy" id="497965"/>
    <lineage>
        <taxon>Bacteria</taxon>
        <taxon>Bacillati</taxon>
        <taxon>Cyanobacteriota</taxon>
        <taxon>Cyanophyceae</taxon>
        <taxon>Oscillatoriophycideae</taxon>
        <taxon>Chroococcales</taxon>
        <taxon>Aphanothecaceae</taxon>
        <taxon>Gloeothece</taxon>
        <taxon>Gloeothece verrucosa</taxon>
    </lineage>
</organism>